<comment type="caution">
    <text evidence="1">The sequence shown here is derived from an EMBL/GenBank/DDBJ whole genome shotgun (WGS) entry which is preliminary data.</text>
</comment>
<accession>A0A2S3ZGC9</accession>
<organism evidence="1 2">
    <name type="scientific">Cryobacterium zongtaii</name>
    <dbReference type="NCBI Taxonomy" id="1259217"/>
    <lineage>
        <taxon>Bacteria</taxon>
        <taxon>Bacillati</taxon>
        <taxon>Actinomycetota</taxon>
        <taxon>Actinomycetes</taxon>
        <taxon>Micrococcales</taxon>
        <taxon>Microbacteriaceae</taxon>
        <taxon>Cryobacterium</taxon>
    </lineage>
</organism>
<sequence>MLMFDAGRISLTDAYSRYELEGGQRPLSSWRARVREHSNVDLGAGRQFAEGEPTTVRAEKVSGRWFVDETGFTAALNETALARAELDSISVLYEQHELLGGPQDQVKTTWGWYIVSSPFHERYDPIAEYHRGSGSQHVCNACWAPVVYEHNQPECHRCRDWSPCGRNCTRSAMICLGCNARVGL</sequence>
<dbReference type="Proteomes" id="UP000237104">
    <property type="component" value="Unassembled WGS sequence"/>
</dbReference>
<proteinExistence type="predicted"/>
<evidence type="ECO:0000313" key="2">
    <source>
        <dbReference type="Proteomes" id="UP000237104"/>
    </source>
</evidence>
<evidence type="ECO:0000313" key="1">
    <source>
        <dbReference type="EMBL" id="POH66408.1"/>
    </source>
</evidence>
<dbReference type="EMBL" id="PPXF01000037">
    <property type="protein sequence ID" value="POH66408.1"/>
    <property type="molecule type" value="Genomic_DNA"/>
</dbReference>
<name>A0A2S3ZGC9_9MICO</name>
<reference evidence="1 2" key="1">
    <citation type="submission" date="2018-01" db="EMBL/GenBank/DDBJ databases">
        <title>Cryobacterium sp. nov., from glaciers in China.</title>
        <authorList>
            <person name="Liu Q."/>
            <person name="Xin Y.-H."/>
        </authorList>
    </citation>
    <scope>NUCLEOTIDE SEQUENCE [LARGE SCALE GENOMIC DNA]</scope>
    <source>
        <strain evidence="1 2">TMB1-8</strain>
    </source>
</reference>
<gene>
    <name evidence="1" type="ORF">C3B59_08260</name>
</gene>
<protein>
    <submittedName>
        <fullName evidence="1">Uncharacterized protein</fullName>
    </submittedName>
</protein>
<dbReference type="AlphaFoldDB" id="A0A2S3ZGC9"/>